<keyword evidence="3" id="KW-0472">Membrane</keyword>
<evidence type="ECO:0008006" key="5">
    <source>
        <dbReference type="Google" id="ProtNLM"/>
    </source>
</evidence>
<evidence type="ECO:0000313" key="4">
    <source>
        <dbReference type="EMBL" id="KAE8385345.1"/>
    </source>
</evidence>
<feature type="transmembrane region" description="Helical" evidence="3">
    <location>
        <begin position="65"/>
        <end position="85"/>
    </location>
</feature>
<dbReference type="EMBL" id="ML735337">
    <property type="protein sequence ID" value="KAE8385345.1"/>
    <property type="molecule type" value="Genomic_DNA"/>
</dbReference>
<keyword evidence="3" id="KW-1133">Transmembrane helix</keyword>
<evidence type="ECO:0000256" key="2">
    <source>
        <dbReference type="SAM" id="MobiDB-lite"/>
    </source>
</evidence>
<feature type="region of interest" description="Disordered" evidence="2">
    <location>
        <begin position="292"/>
        <end position="315"/>
    </location>
</feature>
<gene>
    <name evidence="4" type="ORF">BDV23DRAFT_176292</name>
</gene>
<proteinExistence type="inferred from homology"/>
<evidence type="ECO:0000256" key="1">
    <source>
        <dbReference type="ARBA" id="ARBA00035112"/>
    </source>
</evidence>
<sequence>MPYSARIRAFFTGDSPVEYASIDREEDKSTLSEAMRGLRRPHRLPKFIRKSYRRWPLSIGDRSTYLLWLNIVLFLTSGFLFWVSLQDTRSSLREQVSMPSPVLNGEDISFSNRRMDATLFPDDNPNIFRQEPSPEVDRAWSIISDTRPIPISREDVLSIGKDPAMAVKLSPDFGLGDDVYAGRIDVLHQIHCLNALRMEAYFDYYYGEKYPEGFNQTDEKHRYHLSHCIYMLLQNILCRANTDIYTHMWTDAVGHPWPDFNIPHKCTNFRAILEWQRGHGVDEHMFVDMRRPVDQQPHRMSSKFKKDNRYDGENA</sequence>
<dbReference type="InterPro" id="IPR021765">
    <property type="entry name" value="UstYa-like"/>
</dbReference>
<feature type="compositionally biased region" description="Basic and acidic residues" evidence="2">
    <location>
        <begin position="304"/>
        <end position="315"/>
    </location>
</feature>
<dbReference type="PANTHER" id="PTHR33365">
    <property type="entry name" value="YALI0B05434P"/>
    <property type="match status" value="1"/>
</dbReference>
<reference evidence="4" key="1">
    <citation type="submission" date="2019-04" db="EMBL/GenBank/DDBJ databases">
        <title>Friends and foes A comparative genomics studyof 23 Aspergillus species from section Flavi.</title>
        <authorList>
            <consortium name="DOE Joint Genome Institute"/>
            <person name="Kjaerbolling I."/>
            <person name="Vesth T."/>
            <person name="Frisvad J.C."/>
            <person name="Nybo J.L."/>
            <person name="Theobald S."/>
            <person name="Kildgaard S."/>
            <person name="Isbrandt T."/>
            <person name="Kuo A."/>
            <person name="Sato A."/>
            <person name="Lyhne E.K."/>
            <person name="Kogle M.E."/>
            <person name="Wiebenga A."/>
            <person name="Kun R.S."/>
            <person name="Lubbers R.J."/>
            <person name="Makela M.R."/>
            <person name="Barry K."/>
            <person name="Chovatia M."/>
            <person name="Clum A."/>
            <person name="Daum C."/>
            <person name="Haridas S."/>
            <person name="He G."/>
            <person name="LaButti K."/>
            <person name="Lipzen A."/>
            <person name="Mondo S."/>
            <person name="Riley R."/>
            <person name="Salamov A."/>
            <person name="Simmons B.A."/>
            <person name="Magnuson J.K."/>
            <person name="Henrissat B."/>
            <person name="Mortensen U.H."/>
            <person name="Larsen T.O."/>
            <person name="Devries R.P."/>
            <person name="Grigoriev I.V."/>
            <person name="Machida M."/>
            <person name="Baker S.E."/>
            <person name="Andersen M.R."/>
        </authorList>
    </citation>
    <scope>NUCLEOTIDE SEQUENCE [LARGE SCALE GENOMIC DNA]</scope>
    <source>
        <strain evidence="4">IBT 14317</strain>
    </source>
</reference>
<dbReference type="Proteomes" id="UP000326877">
    <property type="component" value="Unassembled WGS sequence"/>
</dbReference>
<dbReference type="Pfam" id="PF11807">
    <property type="entry name" value="UstYa"/>
    <property type="match status" value="1"/>
</dbReference>
<dbReference type="OrthoDB" id="3687641at2759"/>
<name>A0A5N7BU30_PETAA</name>
<protein>
    <recommendedName>
        <fullName evidence="5">Tat pathway signal sequence</fullName>
    </recommendedName>
</protein>
<dbReference type="GO" id="GO:0043386">
    <property type="term" value="P:mycotoxin biosynthetic process"/>
    <property type="evidence" value="ECO:0007669"/>
    <property type="project" value="InterPro"/>
</dbReference>
<dbReference type="AlphaFoldDB" id="A0A5N7BU30"/>
<dbReference type="PANTHER" id="PTHR33365:SF14">
    <property type="entry name" value="TAT PATHWAY SIGNAL SEQUENCE"/>
    <property type="match status" value="1"/>
</dbReference>
<evidence type="ECO:0000256" key="3">
    <source>
        <dbReference type="SAM" id="Phobius"/>
    </source>
</evidence>
<organism evidence="4">
    <name type="scientific">Petromyces alliaceus</name>
    <name type="common">Aspergillus alliaceus</name>
    <dbReference type="NCBI Taxonomy" id="209559"/>
    <lineage>
        <taxon>Eukaryota</taxon>
        <taxon>Fungi</taxon>
        <taxon>Dikarya</taxon>
        <taxon>Ascomycota</taxon>
        <taxon>Pezizomycotina</taxon>
        <taxon>Eurotiomycetes</taxon>
        <taxon>Eurotiomycetidae</taxon>
        <taxon>Eurotiales</taxon>
        <taxon>Aspergillaceae</taxon>
        <taxon>Aspergillus</taxon>
        <taxon>Aspergillus subgen. Circumdati</taxon>
    </lineage>
</organism>
<comment type="similarity">
    <text evidence="1">Belongs to the ustYa family.</text>
</comment>
<keyword evidence="3" id="KW-0812">Transmembrane</keyword>
<accession>A0A5N7BU30</accession>